<evidence type="ECO:0000256" key="8">
    <source>
        <dbReference type="ARBA" id="ARBA00047285"/>
    </source>
</evidence>
<evidence type="ECO:0000256" key="6">
    <source>
        <dbReference type="ARBA" id="ARBA00044804"/>
    </source>
</evidence>
<dbReference type="SUPFAM" id="SSF56235">
    <property type="entry name" value="N-terminal nucleophile aminohydrolases (Ntn hydrolases)"/>
    <property type="match status" value="1"/>
</dbReference>
<dbReference type="InterPro" id="IPR047711">
    <property type="entry name" value="CBAH"/>
</dbReference>
<evidence type="ECO:0000256" key="9">
    <source>
        <dbReference type="ARBA" id="ARBA00048897"/>
    </source>
</evidence>
<dbReference type="PANTHER" id="PTHR35527:SF2">
    <property type="entry name" value="HYDROLASE"/>
    <property type="match status" value="1"/>
</dbReference>
<comment type="pathway">
    <text evidence="1">Lipid metabolism; bile acid biosynthesis.</text>
</comment>
<dbReference type="AlphaFoldDB" id="A0A1Y4QZK8"/>
<evidence type="ECO:0000259" key="10">
    <source>
        <dbReference type="Pfam" id="PF02275"/>
    </source>
</evidence>
<accession>A0A1Y4QZK8</accession>
<sequence>MCTGLRYMNDSFYFGRNLDLDYTFGQSIVITPKNYEIKFKHEKSITNHYAFIGVAVVVEDYPLYADAINEAGLGIANLNFPHFAEYATEVQEGQLNLAPYELMLYALANCQSVAEVKTAFHNLNVIDIPFNVQMPNTTLHWFVADKKQASVIEVIQGKVKITDNPANVLTNSPSIDYHLMNLAHYANLSDKQPTNQPFDMPPFGEGFGTIGLPGDWSPASRFVKAAFVNEHSISEKDEISNVTQFFHILDSVAFVEGVTTSPRGTHDLTMYASCGHPESGNYYYKTYRNNQINCVSMSKVDLQSHTLFNYPMIDTQQIHQVN</sequence>
<dbReference type="NCBIfam" id="NF038245">
    <property type="entry name" value="bile_salt_hydro"/>
    <property type="match status" value="1"/>
</dbReference>
<keyword evidence="4" id="KW-0443">Lipid metabolism</keyword>
<keyword evidence="3 11" id="KW-0378">Hydrolase</keyword>
<reference evidence="12" key="1">
    <citation type="submission" date="2017-04" db="EMBL/GenBank/DDBJ databases">
        <title>Function of individual gut microbiota members based on whole genome sequencing of pure cultures obtained from chicken caecum.</title>
        <authorList>
            <person name="Medvecky M."/>
            <person name="Cejkova D."/>
            <person name="Polansky O."/>
            <person name="Karasova D."/>
            <person name="Kubasova T."/>
            <person name="Cizek A."/>
            <person name="Rychlik I."/>
        </authorList>
    </citation>
    <scope>NUCLEOTIDE SEQUENCE [LARGE SCALE GENOMIC DNA]</scope>
    <source>
        <strain evidence="12">An144</strain>
    </source>
</reference>
<dbReference type="EMBL" id="NFLC01000007">
    <property type="protein sequence ID" value="OUQ10764.1"/>
    <property type="molecule type" value="Genomic_DNA"/>
</dbReference>
<evidence type="ECO:0000256" key="2">
    <source>
        <dbReference type="ARBA" id="ARBA00006625"/>
    </source>
</evidence>
<dbReference type="InterPro" id="IPR052193">
    <property type="entry name" value="Peptidase_C59"/>
</dbReference>
<dbReference type="Pfam" id="PF02275">
    <property type="entry name" value="CBAH"/>
    <property type="match status" value="1"/>
</dbReference>
<dbReference type="GO" id="GO:0045302">
    <property type="term" value="F:choloylglycine hydrolase activity"/>
    <property type="evidence" value="ECO:0007669"/>
    <property type="project" value="UniProtKB-EC"/>
</dbReference>
<feature type="domain" description="Choloylglycine hydrolase/NAAA C-terminal" evidence="10">
    <location>
        <begin position="2"/>
        <end position="307"/>
    </location>
</feature>
<evidence type="ECO:0000256" key="4">
    <source>
        <dbReference type="ARBA" id="ARBA00023098"/>
    </source>
</evidence>
<comment type="catalytic activity">
    <reaction evidence="8">
        <text>cholate + taurine = taurocholate + H2O</text>
        <dbReference type="Rhea" id="RHEA:47108"/>
        <dbReference type="ChEBI" id="CHEBI:15377"/>
        <dbReference type="ChEBI" id="CHEBI:29747"/>
        <dbReference type="ChEBI" id="CHEBI:36257"/>
        <dbReference type="ChEBI" id="CHEBI:507393"/>
    </reaction>
    <physiologicalReaction direction="right-to-left" evidence="8">
        <dbReference type="Rhea" id="RHEA:47110"/>
    </physiologicalReaction>
</comment>
<organism evidence="11 12">
    <name type="scientific">Enterococcus cecorum</name>
    <dbReference type="NCBI Taxonomy" id="44008"/>
    <lineage>
        <taxon>Bacteria</taxon>
        <taxon>Bacillati</taxon>
        <taxon>Bacillota</taxon>
        <taxon>Bacilli</taxon>
        <taxon>Lactobacillales</taxon>
        <taxon>Enterococcaceae</taxon>
        <taxon>Enterococcus</taxon>
    </lineage>
</organism>
<protein>
    <recommendedName>
        <fullName evidence="5">choloylglycine hydrolase</fullName>
        <ecNumber evidence="5">3.5.1.24</ecNumber>
    </recommendedName>
    <alternativeName>
        <fullName evidence="6">Bile salt hydrolase</fullName>
    </alternativeName>
    <alternativeName>
        <fullName evidence="7">Choloylglycine hydrolase</fullName>
    </alternativeName>
</protein>
<dbReference type="InterPro" id="IPR029055">
    <property type="entry name" value="Ntn_hydrolases_N"/>
</dbReference>
<name>A0A1Y4QZK8_9ENTE</name>
<comment type="similarity">
    <text evidence="2">Belongs to the peptidase C59 family.</text>
</comment>
<gene>
    <name evidence="11" type="ORF">B5E88_04845</name>
</gene>
<dbReference type="Proteomes" id="UP000196074">
    <property type="component" value="Unassembled WGS sequence"/>
</dbReference>
<proteinExistence type="inferred from homology"/>
<dbReference type="EC" id="3.5.1.24" evidence="5"/>
<dbReference type="InterPro" id="IPR029132">
    <property type="entry name" value="CBAH/NAAA_C"/>
</dbReference>
<dbReference type="PANTHER" id="PTHR35527">
    <property type="entry name" value="CHOLOYLGLYCINE HYDROLASE"/>
    <property type="match status" value="1"/>
</dbReference>
<evidence type="ECO:0000256" key="1">
    <source>
        <dbReference type="ARBA" id="ARBA00004860"/>
    </source>
</evidence>
<evidence type="ECO:0000256" key="3">
    <source>
        <dbReference type="ARBA" id="ARBA00022801"/>
    </source>
</evidence>
<comment type="caution">
    <text evidence="11">The sequence shown here is derived from an EMBL/GenBank/DDBJ whole genome shotgun (WGS) entry which is preliminary data.</text>
</comment>
<dbReference type="RefSeq" id="WP_047334388.1">
    <property type="nucleotide sequence ID" value="NZ_JAKYKM010000119.1"/>
</dbReference>
<evidence type="ECO:0000313" key="12">
    <source>
        <dbReference type="Proteomes" id="UP000196074"/>
    </source>
</evidence>
<dbReference type="CDD" id="cd00542">
    <property type="entry name" value="Ntn_PVA"/>
    <property type="match status" value="1"/>
</dbReference>
<evidence type="ECO:0000313" key="11">
    <source>
        <dbReference type="EMBL" id="OUQ10764.1"/>
    </source>
</evidence>
<dbReference type="GO" id="GO:0006629">
    <property type="term" value="P:lipid metabolic process"/>
    <property type="evidence" value="ECO:0007669"/>
    <property type="project" value="UniProtKB-KW"/>
</dbReference>
<dbReference type="Gene3D" id="3.60.60.10">
    <property type="entry name" value="Penicillin V Acylase, Chain A"/>
    <property type="match status" value="1"/>
</dbReference>
<evidence type="ECO:0000256" key="7">
    <source>
        <dbReference type="ARBA" id="ARBA00044806"/>
    </source>
</evidence>
<comment type="catalytic activity">
    <reaction evidence="9">
        <text>taurodeoxycholate + H2O = deoxycholate + taurine</text>
        <dbReference type="Rhea" id="RHEA:47556"/>
        <dbReference type="ChEBI" id="CHEBI:15377"/>
        <dbReference type="ChEBI" id="CHEBI:23614"/>
        <dbReference type="ChEBI" id="CHEBI:36261"/>
        <dbReference type="ChEBI" id="CHEBI:507393"/>
    </reaction>
    <physiologicalReaction direction="left-to-right" evidence="9">
        <dbReference type="Rhea" id="RHEA:47557"/>
    </physiologicalReaction>
</comment>
<evidence type="ECO:0000256" key="5">
    <source>
        <dbReference type="ARBA" id="ARBA00044769"/>
    </source>
</evidence>